<proteinExistence type="inferred from homology"/>
<dbReference type="CDD" id="cd00947">
    <property type="entry name" value="TBP_aldolase_IIB"/>
    <property type="match status" value="1"/>
</dbReference>
<keyword evidence="2" id="KW-0808">Transferase</keyword>
<evidence type="ECO:0000259" key="8">
    <source>
        <dbReference type="Pfam" id="PF07005"/>
    </source>
</evidence>
<evidence type="ECO:0000256" key="5">
    <source>
        <dbReference type="ARBA" id="ARBA00022840"/>
    </source>
</evidence>
<dbReference type="InterPro" id="IPR010737">
    <property type="entry name" value="4-carb_acid_sugar_kinase_N"/>
</dbReference>
<dbReference type="InterPro" id="IPR013328">
    <property type="entry name" value="6PGD_dom2"/>
</dbReference>
<gene>
    <name evidence="11" type="ORF">ALMOND_2B009907</name>
</gene>
<evidence type="ECO:0000313" key="12">
    <source>
        <dbReference type="Proteomes" id="UP000327085"/>
    </source>
</evidence>
<dbReference type="InterPro" id="IPR037051">
    <property type="entry name" value="4-carb_acid_sugar_kinase_N_sf"/>
</dbReference>
<dbReference type="Gene3D" id="3.40.50.10840">
    <property type="entry name" value="Putative sugar-binding, N-terminal domain"/>
    <property type="match status" value="1"/>
</dbReference>
<dbReference type="FunCoup" id="A0A5E4EV03">
    <property type="interactions" value="621"/>
</dbReference>
<dbReference type="InterPro" id="IPR002204">
    <property type="entry name" value="3-OH-isobutyrate_DH-rel_CS"/>
</dbReference>
<keyword evidence="6" id="KW-0119">Carbohydrate metabolism</keyword>
<dbReference type="Gene3D" id="1.10.1040.10">
    <property type="entry name" value="N-(1-d-carboxylethyl)-l-norvaline Dehydrogenase, domain 2"/>
    <property type="match status" value="1"/>
</dbReference>
<dbReference type="Pfam" id="PF03446">
    <property type="entry name" value="NAD_binding_2"/>
    <property type="match status" value="2"/>
</dbReference>
<feature type="domain" description="Four-carbon acid sugar kinase N-terminal" evidence="8">
    <location>
        <begin position="595"/>
        <end position="832"/>
    </location>
</feature>
<dbReference type="GO" id="GO:0016616">
    <property type="term" value="F:oxidoreductase activity, acting on the CH-OH group of donors, NAD or NADP as acceptor"/>
    <property type="evidence" value="ECO:0007669"/>
    <property type="project" value="UniProtKB-ARBA"/>
</dbReference>
<keyword evidence="3" id="KW-0547">Nucleotide-binding</keyword>
<dbReference type="InterPro" id="IPR006115">
    <property type="entry name" value="6PGDH_NADP-bd"/>
</dbReference>
<evidence type="ECO:0000256" key="6">
    <source>
        <dbReference type="ARBA" id="ARBA00023277"/>
    </source>
</evidence>
<dbReference type="InterPro" id="IPR036291">
    <property type="entry name" value="NAD(P)-bd_dom_sf"/>
</dbReference>
<feature type="domain" description="6-phosphogluconate dehydrogenase NADP-binding" evidence="7">
    <location>
        <begin position="7"/>
        <end position="157"/>
    </location>
</feature>
<dbReference type="InterPro" id="IPR013785">
    <property type="entry name" value="Aldolase_TIM"/>
</dbReference>
<dbReference type="Pfam" id="PF17042">
    <property type="entry name" value="NBD_C"/>
    <property type="match status" value="1"/>
</dbReference>
<dbReference type="Pfam" id="PF14833">
    <property type="entry name" value="NAD_binding_11"/>
    <property type="match status" value="1"/>
</dbReference>
<comment type="similarity">
    <text evidence="1">Belongs to the four-carbon acid sugar kinase family.</text>
</comment>
<dbReference type="PANTHER" id="PTHR43060">
    <property type="entry name" value="3-HYDROXYISOBUTYRATE DEHYDROGENASE-LIKE 1, MITOCHONDRIAL-RELATED"/>
    <property type="match status" value="1"/>
</dbReference>
<feature type="domain" description="Four-carbon acid sugar kinase nucleotide binding" evidence="10">
    <location>
        <begin position="857"/>
        <end position="1023"/>
    </location>
</feature>
<protein>
    <submittedName>
        <fullName evidence="11">PREDICTED: ketose-bisphosphate aldolase</fullName>
    </submittedName>
</protein>
<dbReference type="EMBL" id="CABIKO010000037">
    <property type="protein sequence ID" value="VVA19534.1"/>
    <property type="molecule type" value="Genomic_DNA"/>
</dbReference>
<dbReference type="GO" id="GO:0051287">
    <property type="term" value="F:NAD binding"/>
    <property type="evidence" value="ECO:0007669"/>
    <property type="project" value="InterPro"/>
</dbReference>
<dbReference type="InterPro" id="IPR031475">
    <property type="entry name" value="NBD_C"/>
</dbReference>
<sequence>MGFHGVVGFVGLDDLSLDLASSLIRSGYKVQAFETYEPLINEFLKLGGIRCGSPKEAGKDVAALIVLISQEDQVSDVTFGLQKDTVVMFRSTILPSYTQNLETYFTDDSETAYLVDVYATKGVSDGLNGKIMIASSGSSDAILKARPVLSAMCEKLYVFEGDVGAGRKIRMVKELLEGIHLVASLEAISLGTKAGIHPWIIYDIISNAAGNSWVFKNHIPQLLRGAAKDDFNTLVQKLRIILDLAKSLTFPLPLLAVAHQQLLLGSSHYNTDDEDAALIKVWEKKLGVRISDAANAETYIPEQLASHIVAKSYTINRVGFIGLGAMGFGMATHLLNSNFSVLGYDVYKPTLTRFASAGGLIGSSPAEVCNDVDVLVIMVTNEAQAESALYGDFGAISALPSGASIILSSTVSPGFVSRLDQRLQNEGKNLKLVDAPVSGGVVRASMGTLTIMASGSDEALKSTGSVLSALSEKLYVIKGGCGAGSGVKMVNQLLAGVHIASGAEAMAFGARLVRKVPLHISTVAHQLFLSGSAAGWGRQDDAGVVKVYETLTGVKVEGKLPVLKKDFILKSLPGEWPVDPIGEIQRLNLESSKTLVVLDDDPTGTQTVHDIEVLTEWTVESLKEQFRKNPKCFFILTNSRSLSSDKATALIKDICRNLHAATKSIENADYTVVLRGDSTLRGHFPEEADAAVSVLGEMDAWIICPFFLQGGRYTIGDIHYVADSDQLIPAADTGFAKDAAFGYKSSNLREWVEEKTAGRIPASSVTSVSIQLLRKGGPDAVCERLCSLQKGSTCIVNAASDRDMAVFAAGMIKAELRGKRFLCRTAASFVSARIGIIPKAPIFPKDLGINKERNGGLIVVGSYVPKTTKQVEELKLQCNQILRSIEVSVAKVAMSSTEEREEEISRAAELADIFLTARKDTLIMTSRELITGKTPSESLEINFKVSSALVEIVRRISTKPRYILAKGGITSSDLATKALEAKCAKIVGQALAGVPLWQLGPESRHLGVPYIVFPGNVGDNSALAELVKSWARPVRLSSTKELLLNAEKGGYAVGAFNVYNLEGVEAVVAAAEEEQSPAILQIHPGALKQGGIPLVACCISAAEQASVPITVHFDHGTSKQDLVEALELGFDSVMVDGSHLSFTENVSYTKFVAFFAHSKGVLVEAELGRLSGTEDDLTVEDYEARLTDVKQAQEFIDETGIDALAVCIGNVHGKYPESGPNLRLDLLKDLYALSSKKGVLLVLHGASGLPKELIKECIEHGVRKFNVNTEVRKAYMDSLSNSKKDLVHIMASAKEAMKAVIAEKMHLFGSAGKASMGLTTEERESSRYHVFWVTLISVYLAPGRIWTQGLYGRRLRRHCRSWSSPEVSFRQLGFPRILTQTKRTAVGKFDKTK</sequence>
<keyword evidence="5" id="KW-0067">ATP-binding</keyword>
<evidence type="ECO:0000256" key="1">
    <source>
        <dbReference type="ARBA" id="ARBA00005715"/>
    </source>
</evidence>
<dbReference type="InterPro" id="IPR042213">
    <property type="entry name" value="NBD_C_sf"/>
</dbReference>
<dbReference type="OMA" id="ECRDIKL"/>
<keyword evidence="4" id="KW-0418">Kinase</keyword>
<evidence type="ECO:0000256" key="3">
    <source>
        <dbReference type="ARBA" id="ARBA00022741"/>
    </source>
</evidence>
<dbReference type="SUPFAM" id="SSF142764">
    <property type="entry name" value="YgbK-like"/>
    <property type="match status" value="1"/>
</dbReference>
<dbReference type="Gene3D" id="3.20.20.70">
    <property type="entry name" value="Aldolase class I"/>
    <property type="match status" value="1"/>
</dbReference>
<accession>A0A5E4EV03</accession>
<evidence type="ECO:0000259" key="10">
    <source>
        <dbReference type="Pfam" id="PF17042"/>
    </source>
</evidence>
<evidence type="ECO:0000259" key="7">
    <source>
        <dbReference type="Pfam" id="PF03446"/>
    </source>
</evidence>
<dbReference type="SUPFAM" id="SSF51569">
    <property type="entry name" value="Aldolase"/>
    <property type="match status" value="1"/>
</dbReference>
<dbReference type="GO" id="GO:0016832">
    <property type="term" value="F:aldehyde-lyase activity"/>
    <property type="evidence" value="ECO:0007669"/>
    <property type="project" value="InterPro"/>
</dbReference>
<dbReference type="InterPro" id="IPR029154">
    <property type="entry name" value="HIBADH-like_NADP-bd"/>
</dbReference>
<dbReference type="Gene3D" id="3.40.50.720">
    <property type="entry name" value="NAD(P)-binding Rossmann-like Domain"/>
    <property type="match status" value="2"/>
</dbReference>
<evidence type="ECO:0000313" key="11">
    <source>
        <dbReference type="EMBL" id="VVA19534.1"/>
    </source>
</evidence>
<dbReference type="InterPro" id="IPR000771">
    <property type="entry name" value="FBA_II"/>
</dbReference>
<dbReference type="SUPFAM" id="SSF48179">
    <property type="entry name" value="6-phosphogluconate dehydrogenase C-terminal domain-like"/>
    <property type="match status" value="2"/>
</dbReference>
<evidence type="ECO:0000256" key="4">
    <source>
        <dbReference type="ARBA" id="ARBA00022777"/>
    </source>
</evidence>
<evidence type="ECO:0000256" key="2">
    <source>
        <dbReference type="ARBA" id="ARBA00022679"/>
    </source>
</evidence>
<dbReference type="NCBIfam" id="TIGR00167">
    <property type="entry name" value="cbbA"/>
    <property type="match status" value="1"/>
</dbReference>
<dbReference type="Pfam" id="PF07005">
    <property type="entry name" value="SBD_N"/>
    <property type="match status" value="1"/>
</dbReference>
<dbReference type="Proteomes" id="UP000327085">
    <property type="component" value="Chromosome 5"/>
</dbReference>
<dbReference type="GO" id="GO:0016301">
    <property type="term" value="F:kinase activity"/>
    <property type="evidence" value="ECO:0007669"/>
    <property type="project" value="UniProtKB-KW"/>
</dbReference>
<dbReference type="SUPFAM" id="SSF51735">
    <property type="entry name" value="NAD(P)-binding Rossmann-fold domains"/>
    <property type="match status" value="2"/>
</dbReference>
<dbReference type="PROSITE" id="PS00895">
    <property type="entry name" value="3_HYDROXYISOBUT_DH"/>
    <property type="match status" value="1"/>
</dbReference>
<feature type="domain" description="3-hydroxyisobutyrate dehydrogenase-like NAD-binding" evidence="9">
    <location>
        <begin position="164"/>
        <end position="281"/>
    </location>
</feature>
<dbReference type="GO" id="GO:0050661">
    <property type="term" value="F:NADP binding"/>
    <property type="evidence" value="ECO:0007669"/>
    <property type="project" value="InterPro"/>
</dbReference>
<dbReference type="GO" id="GO:0005524">
    <property type="term" value="F:ATP binding"/>
    <property type="evidence" value="ECO:0007669"/>
    <property type="project" value="UniProtKB-KW"/>
</dbReference>
<evidence type="ECO:0000259" key="9">
    <source>
        <dbReference type="Pfam" id="PF14833"/>
    </source>
</evidence>
<dbReference type="PANTHER" id="PTHR43060:SF17">
    <property type="entry name" value="L-THREONATE DEHYDROGENASE"/>
    <property type="match status" value="1"/>
</dbReference>
<dbReference type="Pfam" id="PF01116">
    <property type="entry name" value="F_bP_aldolase"/>
    <property type="match status" value="1"/>
</dbReference>
<feature type="domain" description="6-phosphogluconate dehydrogenase NADP-binding" evidence="7">
    <location>
        <begin position="317"/>
        <end position="476"/>
    </location>
</feature>
<dbReference type="InterPro" id="IPR008927">
    <property type="entry name" value="6-PGluconate_DH-like_C_sf"/>
</dbReference>
<dbReference type="GO" id="GO:0008270">
    <property type="term" value="F:zinc ion binding"/>
    <property type="evidence" value="ECO:0007669"/>
    <property type="project" value="InterPro"/>
</dbReference>
<organism evidence="11 12">
    <name type="scientific">Prunus dulcis</name>
    <name type="common">Almond</name>
    <name type="synonym">Amygdalus dulcis</name>
    <dbReference type="NCBI Taxonomy" id="3755"/>
    <lineage>
        <taxon>Eukaryota</taxon>
        <taxon>Viridiplantae</taxon>
        <taxon>Streptophyta</taxon>
        <taxon>Embryophyta</taxon>
        <taxon>Tracheophyta</taxon>
        <taxon>Spermatophyta</taxon>
        <taxon>Magnoliopsida</taxon>
        <taxon>eudicotyledons</taxon>
        <taxon>Gunneridae</taxon>
        <taxon>Pentapetalae</taxon>
        <taxon>rosids</taxon>
        <taxon>fabids</taxon>
        <taxon>Rosales</taxon>
        <taxon>Rosaceae</taxon>
        <taxon>Amygdaloideae</taxon>
        <taxon>Amygdaleae</taxon>
        <taxon>Prunus</taxon>
    </lineage>
</organism>
<dbReference type="Gramene" id="VVA19534">
    <property type="protein sequence ID" value="VVA19534"/>
    <property type="gene ID" value="Prudul26B009907"/>
</dbReference>
<name>A0A5E4EV03_PRUDU</name>
<reference evidence="12" key="1">
    <citation type="journal article" date="2020" name="Plant J.">
        <title>Transposons played a major role in the diversification between the closely related almond and peach genomes: results from the almond genome sequence.</title>
        <authorList>
            <person name="Alioto T."/>
            <person name="Alexiou K.G."/>
            <person name="Bardil A."/>
            <person name="Barteri F."/>
            <person name="Castanera R."/>
            <person name="Cruz F."/>
            <person name="Dhingra A."/>
            <person name="Duval H."/>
            <person name="Fernandez I Marti A."/>
            <person name="Frias L."/>
            <person name="Galan B."/>
            <person name="Garcia J.L."/>
            <person name="Howad W."/>
            <person name="Gomez-Garrido J."/>
            <person name="Gut M."/>
            <person name="Julca I."/>
            <person name="Morata J."/>
            <person name="Puigdomenech P."/>
            <person name="Ribeca P."/>
            <person name="Rubio Cabetas M.J."/>
            <person name="Vlasova A."/>
            <person name="Wirthensohn M."/>
            <person name="Garcia-Mas J."/>
            <person name="Gabaldon T."/>
            <person name="Casacuberta J.M."/>
            <person name="Arus P."/>
        </authorList>
    </citation>
    <scope>NUCLEOTIDE SEQUENCE [LARGE SCALE GENOMIC DNA]</scope>
    <source>
        <strain evidence="12">cv. Texas</strain>
    </source>
</reference>
<dbReference type="GO" id="GO:0005975">
    <property type="term" value="P:carbohydrate metabolic process"/>
    <property type="evidence" value="ECO:0007669"/>
    <property type="project" value="InterPro"/>
</dbReference>
<dbReference type="Gene3D" id="3.40.980.20">
    <property type="entry name" value="Four-carbon acid sugar kinase, nucleotide binding domain"/>
    <property type="match status" value="1"/>
</dbReference>
<dbReference type="InParanoid" id="A0A5E4EV03"/>